<evidence type="ECO:0000256" key="3">
    <source>
        <dbReference type="SAM" id="MobiDB-lite"/>
    </source>
</evidence>
<proteinExistence type="predicted"/>
<gene>
    <name evidence="4" type="ORF">OKA104_LOCUS31556</name>
</gene>
<feature type="region of interest" description="Disordered" evidence="3">
    <location>
        <begin position="1"/>
        <end position="28"/>
    </location>
</feature>
<dbReference type="PANTHER" id="PTHR24104">
    <property type="entry name" value="E3 UBIQUITIN-PROTEIN LIGASE NHLRC1-RELATED"/>
    <property type="match status" value="1"/>
</dbReference>
<dbReference type="SUPFAM" id="SSF49899">
    <property type="entry name" value="Concanavalin A-like lectins/glucanases"/>
    <property type="match status" value="2"/>
</dbReference>
<feature type="non-terminal residue" evidence="4">
    <location>
        <position position="801"/>
    </location>
</feature>
<dbReference type="PROSITE" id="PS51125">
    <property type="entry name" value="NHL"/>
    <property type="match status" value="1"/>
</dbReference>
<evidence type="ECO:0000313" key="4">
    <source>
        <dbReference type="EMBL" id="CAF4030696.1"/>
    </source>
</evidence>
<dbReference type="SUPFAM" id="SSF101898">
    <property type="entry name" value="NHL repeat"/>
    <property type="match status" value="1"/>
</dbReference>
<evidence type="ECO:0000313" key="5">
    <source>
        <dbReference type="Proteomes" id="UP000663881"/>
    </source>
</evidence>
<dbReference type="Pfam" id="PF01436">
    <property type="entry name" value="NHL"/>
    <property type="match status" value="1"/>
</dbReference>
<dbReference type="Proteomes" id="UP000663881">
    <property type="component" value="Unassembled WGS sequence"/>
</dbReference>
<dbReference type="InterPro" id="IPR013320">
    <property type="entry name" value="ConA-like_dom_sf"/>
</dbReference>
<dbReference type="InterPro" id="IPR001258">
    <property type="entry name" value="NHL_repeat"/>
</dbReference>
<sequence length="801" mass="85570">STTTPNSRTTSTTPESTTTSNSRTTSTTPAVAYANGTYSFWPMEKNAVDITSGLNGKGVNSPTYETPGITGSGYALKLIRDKHQYIKIPTYKSFVNTSFTVEMWIYPTTLIDGSYYFGLFTQYDTESAGRSLQMMIRGLQLTLDFYDDGVTGITSLTTYTWYHVAFVYDYPSKTQTIYLNGYQDASGISNEPYLGTSGSINIGILIDQVSLTMAAKSAGDILNDATLASWHSFDSEITYDSGPHKLPGTAVDVTLVPGKVGQGLNFSLNSSYYQIPGYVLLGVENSSFSMSLWVQRTSTGEGTLVHYSTETDGHGWCTVPIGFSSTGNIIATAWAPDNEVTGPVLSINTWTHIATTYSPTNGLILYVNGTSVGSTGAQSNAAPSEVVILTLGNSLSGGECSSQSIATGTFYGYLDEFRVYSRELSATEVAALSKDKTCFDGIMDGDETDIDCGGSCPACAAYQMCKVDQDCSTGSNNISCLNGSCELCTLSSQSIWSQTATTIFGSQDGKAGSALSLLSGPTGMYYDESNNMLIVSDYGNNRILRVSINYPPSVATVIAGGNGAGCKMNQFKTTIGVALDSSRQLYVGDSDCSRTIRFPANSNWATSGTVVGSVRTPQNLFINPSTGDIYVVSYSKNAIYKFIGGSETAVVAAGDNDYGNALNQLAGPNGVYYDYVYTHALYITDTQNHRVMKFPSGSTSATYGTVVAGGNGAGSGANQLNNPRSILVDSQGTLYISDGNNNRVQRWLQNAKSGTTVVGGTEGTALNQLGFPEQILFDKYNNLLVSDRDNNRIQLFKLTTC</sequence>
<protein>
    <recommendedName>
        <fullName evidence="6">LamG-like jellyroll fold domain-containing protein</fullName>
    </recommendedName>
</protein>
<dbReference type="Gene3D" id="2.60.120.200">
    <property type="match status" value="2"/>
</dbReference>
<reference evidence="4" key="1">
    <citation type="submission" date="2021-02" db="EMBL/GenBank/DDBJ databases">
        <authorList>
            <person name="Nowell W R."/>
        </authorList>
    </citation>
    <scope>NUCLEOTIDE SEQUENCE</scope>
</reference>
<dbReference type="InterPro" id="IPR050952">
    <property type="entry name" value="TRIM-NHL_E3_ligases"/>
</dbReference>
<dbReference type="PANTHER" id="PTHR24104:SF25">
    <property type="entry name" value="PROTEIN LIN-41"/>
    <property type="match status" value="1"/>
</dbReference>
<dbReference type="EMBL" id="CAJOAY010003608">
    <property type="protein sequence ID" value="CAF4030696.1"/>
    <property type="molecule type" value="Genomic_DNA"/>
</dbReference>
<dbReference type="Gene3D" id="2.40.10.500">
    <property type="match status" value="1"/>
</dbReference>
<organism evidence="4 5">
    <name type="scientific">Adineta steineri</name>
    <dbReference type="NCBI Taxonomy" id="433720"/>
    <lineage>
        <taxon>Eukaryota</taxon>
        <taxon>Metazoa</taxon>
        <taxon>Spiralia</taxon>
        <taxon>Gnathifera</taxon>
        <taxon>Rotifera</taxon>
        <taxon>Eurotatoria</taxon>
        <taxon>Bdelloidea</taxon>
        <taxon>Adinetida</taxon>
        <taxon>Adinetidae</taxon>
        <taxon>Adineta</taxon>
    </lineage>
</organism>
<keyword evidence="1" id="KW-0677">Repeat</keyword>
<evidence type="ECO:0000256" key="2">
    <source>
        <dbReference type="PROSITE-ProRule" id="PRU00504"/>
    </source>
</evidence>
<dbReference type="Pfam" id="PF13385">
    <property type="entry name" value="Laminin_G_3"/>
    <property type="match status" value="2"/>
</dbReference>
<evidence type="ECO:0008006" key="6">
    <source>
        <dbReference type="Google" id="ProtNLM"/>
    </source>
</evidence>
<name>A0A819QGU2_9BILA</name>
<dbReference type="AlphaFoldDB" id="A0A819QGU2"/>
<dbReference type="CDD" id="cd05819">
    <property type="entry name" value="NHL"/>
    <property type="match status" value="1"/>
</dbReference>
<accession>A0A819QGU2</accession>
<feature type="repeat" description="NHL" evidence="2">
    <location>
        <begin position="714"/>
        <end position="745"/>
    </location>
</feature>
<dbReference type="GO" id="GO:0008270">
    <property type="term" value="F:zinc ion binding"/>
    <property type="evidence" value="ECO:0007669"/>
    <property type="project" value="UniProtKB-KW"/>
</dbReference>
<dbReference type="InterPro" id="IPR011042">
    <property type="entry name" value="6-blade_b-propeller_TolB-like"/>
</dbReference>
<comment type="caution">
    <text evidence="4">The sequence shown here is derived from an EMBL/GenBank/DDBJ whole genome shotgun (WGS) entry which is preliminary data.</text>
</comment>
<evidence type="ECO:0000256" key="1">
    <source>
        <dbReference type="ARBA" id="ARBA00022737"/>
    </source>
</evidence>
<dbReference type="Gene3D" id="2.120.10.30">
    <property type="entry name" value="TolB, C-terminal domain"/>
    <property type="match status" value="2"/>
</dbReference>